<reference evidence="9 10" key="1">
    <citation type="submission" date="2017-09" db="EMBL/GenBank/DDBJ databases">
        <title>Bacterial strain isolated from the female urinary microbiota.</title>
        <authorList>
            <person name="Thomas-White K."/>
            <person name="Kumar N."/>
            <person name="Forster S."/>
            <person name="Putonti C."/>
            <person name="Lawley T."/>
            <person name="Wolfe A.J."/>
        </authorList>
    </citation>
    <scope>NUCLEOTIDE SEQUENCE [LARGE SCALE GENOMIC DNA]</scope>
    <source>
        <strain evidence="9 10">UMB0683</strain>
    </source>
</reference>
<evidence type="ECO:0000256" key="6">
    <source>
        <dbReference type="ARBA" id="ARBA00023136"/>
    </source>
</evidence>
<dbReference type="RefSeq" id="WP_104688861.1">
    <property type="nucleotide sequence ID" value="NZ_JBKTHY010000005.1"/>
</dbReference>
<sequence>MAHIFYILTHIAETLIPMFQWLGPWSYVILFTLVFMETGLVVFPWLPGGSLVFLTSSFIAVKPVLKMEIVIPVFFFAAFIGDSVNYYIGHRLSHWRWLKRRLEGPRVVAAGEFLDKYGFWAVAFGRFVPFIRSFIPLISGIMGYSFHRFTVGNMVGVAAWVALGCGCGYFFGKIPFVRNHFSLLILLFILAALGFAGLTFIIKLIRQKIIRKNRML</sequence>
<dbReference type="OrthoDB" id="9813426at2"/>
<evidence type="ECO:0000256" key="7">
    <source>
        <dbReference type="RuleBase" id="RU367016"/>
    </source>
</evidence>
<evidence type="ECO:0000259" key="8">
    <source>
        <dbReference type="Pfam" id="PF09335"/>
    </source>
</evidence>
<evidence type="ECO:0000256" key="4">
    <source>
        <dbReference type="ARBA" id="ARBA00022692"/>
    </source>
</evidence>
<feature type="transmembrane region" description="Helical" evidence="7">
    <location>
        <begin position="183"/>
        <end position="205"/>
    </location>
</feature>
<comment type="subcellular location">
    <subcellularLocation>
        <location evidence="1 7">Cell membrane</location>
        <topology evidence="1 7">Multi-pass membrane protein</topology>
    </subcellularLocation>
</comment>
<evidence type="ECO:0000313" key="10">
    <source>
        <dbReference type="Proteomes" id="UP000239920"/>
    </source>
</evidence>
<evidence type="ECO:0000313" key="9">
    <source>
        <dbReference type="EMBL" id="PMB82337.1"/>
    </source>
</evidence>
<dbReference type="PANTHER" id="PTHR30353">
    <property type="entry name" value="INNER MEMBRANE PROTEIN DEDA-RELATED"/>
    <property type="match status" value="1"/>
</dbReference>
<comment type="caution">
    <text evidence="9">The sequence shown here is derived from an EMBL/GenBank/DDBJ whole genome shotgun (WGS) entry which is preliminary data.</text>
</comment>
<keyword evidence="5 7" id="KW-1133">Transmembrane helix</keyword>
<keyword evidence="6 7" id="KW-0472">Membrane</keyword>
<feature type="transmembrane region" description="Helical" evidence="7">
    <location>
        <begin position="150"/>
        <end position="171"/>
    </location>
</feature>
<dbReference type="PANTHER" id="PTHR30353:SF15">
    <property type="entry name" value="INNER MEMBRANE PROTEIN YABI"/>
    <property type="match status" value="1"/>
</dbReference>
<feature type="domain" description="VTT" evidence="8">
    <location>
        <begin position="52"/>
        <end position="169"/>
    </location>
</feature>
<gene>
    <name evidence="9" type="ORF">CK797_06035</name>
</gene>
<dbReference type="GO" id="GO:0005886">
    <property type="term" value="C:plasma membrane"/>
    <property type="evidence" value="ECO:0007669"/>
    <property type="project" value="UniProtKB-SubCell"/>
</dbReference>
<organism evidence="9 10">
    <name type="scientific">Limosilactobacillus pontis</name>
    <dbReference type="NCBI Taxonomy" id="35787"/>
    <lineage>
        <taxon>Bacteria</taxon>
        <taxon>Bacillati</taxon>
        <taxon>Bacillota</taxon>
        <taxon>Bacilli</taxon>
        <taxon>Lactobacillales</taxon>
        <taxon>Lactobacillaceae</taxon>
        <taxon>Limosilactobacillus</taxon>
    </lineage>
</organism>
<feature type="transmembrane region" description="Helical" evidence="7">
    <location>
        <begin position="67"/>
        <end position="88"/>
    </location>
</feature>
<keyword evidence="4 7" id="KW-0812">Transmembrane</keyword>
<name>A0A2J6NLY9_9LACO</name>
<dbReference type="Pfam" id="PF09335">
    <property type="entry name" value="VTT_dom"/>
    <property type="match status" value="1"/>
</dbReference>
<feature type="transmembrane region" description="Helical" evidence="7">
    <location>
        <begin position="117"/>
        <end position="138"/>
    </location>
</feature>
<dbReference type="EMBL" id="PNFV01000006">
    <property type="protein sequence ID" value="PMB82337.1"/>
    <property type="molecule type" value="Genomic_DNA"/>
</dbReference>
<evidence type="ECO:0000256" key="1">
    <source>
        <dbReference type="ARBA" id="ARBA00004651"/>
    </source>
</evidence>
<evidence type="ECO:0000256" key="5">
    <source>
        <dbReference type="ARBA" id="ARBA00022989"/>
    </source>
</evidence>
<accession>A0A2J6NLY9</accession>
<proteinExistence type="inferred from homology"/>
<dbReference type="Proteomes" id="UP000239920">
    <property type="component" value="Unassembled WGS sequence"/>
</dbReference>
<keyword evidence="3 7" id="KW-1003">Cell membrane</keyword>
<evidence type="ECO:0000256" key="3">
    <source>
        <dbReference type="ARBA" id="ARBA00022475"/>
    </source>
</evidence>
<dbReference type="InterPro" id="IPR032816">
    <property type="entry name" value="VTT_dom"/>
</dbReference>
<dbReference type="AlphaFoldDB" id="A0A2J6NLY9"/>
<dbReference type="InterPro" id="IPR032818">
    <property type="entry name" value="DedA-like"/>
</dbReference>
<evidence type="ECO:0000256" key="2">
    <source>
        <dbReference type="ARBA" id="ARBA00010792"/>
    </source>
</evidence>
<protein>
    <submittedName>
        <fullName evidence="9">Cytochrome O ubiquinol oxidase</fullName>
    </submittedName>
</protein>
<comment type="similarity">
    <text evidence="2 7">Belongs to the DedA family.</text>
</comment>